<feature type="transmembrane region" description="Helical" evidence="1">
    <location>
        <begin position="59"/>
        <end position="80"/>
    </location>
</feature>
<gene>
    <name evidence="2" type="ORF">ACFSCV_03175</name>
</gene>
<dbReference type="EMBL" id="JBHUER010000002">
    <property type="protein sequence ID" value="MFD1701997.1"/>
    <property type="molecule type" value="Genomic_DNA"/>
</dbReference>
<protein>
    <submittedName>
        <fullName evidence="2">Uncharacterized protein</fullName>
    </submittedName>
</protein>
<evidence type="ECO:0000256" key="1">
    <source>
        <dbReference type="SAM" id="Phobius"/>
    </source>
</evidence>
<keyword evidence="1" id="KW-0812">Transmembrane</keyword>
<dbReference type="RefSeq" id="WP_378796936.1">
    <property type="nucleotide sequence ID" value="NZ_JBHUER010000002.1"/>
</dbReference>
<evidence type="ECO:0000313" key="2">
    <source>
        <dbReference type="EMBL" id="MFD1701997.1"/>
    </source>
</evidence>
<proteinExistence type="predicted"/>
<keyword evidence="3" id="KW-1185">Reference proteome</keyword>
<keyword evidence="1" id="KW-0472">Membrane</keyword>
<name>A0ABW4K4Z4_9HYPH</name>
<accession>A0ABW4K4Z4</accession>
<evidence type="ECO:0000313" key="3">
    <source>
        <dbReference type="Proteomes" id="UP001597308"/>
    </source>
</evidence>
<sequence>MSAVLACILGAVAGVAVGLGGARFGLPIALRSQKAAAEAGRLRAPFGDPVQLERITRLVYRYLVPLVFGGVGGVIGYSIWAGRAAG</sequence>
<dbReference type="Proteomes" id="UP001597308">
    <property type="component" value="Unassembled WGS sequence"/>
</dbReference>
<reference evidence="3" key="1">
    <citation type="journal article" date="2019" name="Int. J. Syst. Evol. Microbiol.">
        <title>The Global Catalogue of Microorganisms (GCM) 10K type strain sequencing project: providing services to taxonomists for standard genome sequencing and annotation.</title>
        <authorList>
            <consortium name="The Broad Institute Genomics Platform"/>
            <consortium name="The Broad Institute Genome Sequencing Center for Infectious Disease"/>
            <person name="Wu L."/>
            <person name="Ma J."/>
        </authorList>
    </citation>
    <scope>NUCLEOTIDE SEQUENCE [LARGE SCALE GENOMIC DNA]</scope>
    <source>
        <strain evidence="3">KCTC 23707</strain>
    </source>
</reference>
<keyword evidence="1" id="KW-1133">Transmembrane helix</keyword>
<organism evidence="2 3">
    <name type="scientific">Methylopila henanensis</name>
    <dbReference type="NCBI Taxonomy" id="873516"/>
    <lineage>
        <taxon>Bacteria</taxon>
        <taxon>Pseudomonadati</taxon>
        <taxon>Pseudomonadota</taxon>
        <taxon>Alphaproteobacteria</taxon>
        <taxon>Hyphomicrobiales</taxon>
        <taxon>Methylopilaceae</taxon>
        <taxon>Methylopila</taxon>
    </lineage>
</organism>
<comment type="caution">
    <text evidence="2">The sequence shown here is derived from an EMBL/GenBank/DDBJ whole genome shotgun (WGS) entry which is preliminary data.</text>
</comment>